<evidence type="ECO:0000256" key="5">
    <source>
        <dbReference type="ARBA" id="ARBA00015196"/>
    </source>
</evidence>
<dbReference type="InterPro" id="IPR023214">
    <property type="entry name" value="HAD_sf"/>
</dbReference>
<name>A0ABS3F586_9PROT</name>
<organism evidence="14 15">
    <name type="scientific">Sneathiella sedimenti</name>
    <dbReference type="NCBI Taxonomy" id="2816034"/>
    <lineage>
        <taxon>Bacteria</taxon>
        <taxon>Pseudomonadati</taxon>
        <taxon>Pseudomonadota</taxon>
        <taxon>Alphaproteobacteria</taxon>
        <taxon>Sneathiellales</taxon>
        <taxon>Sneathiellaceae</taxon>
        <taxon>Sneathiella</taxon>
    </lineage>
</organism>
<evidence type="ECO:0000256" key="11">
    <source>
        <dbReference type="ARBA" id="ARBA00031693"/>
    </source>
</evidence>
<keyword evidence="6" id="KW-0028">Amino-acid biosynthesis</keyword>
<comment type="catalytic activity">
    <reaction evidence="12">
        <text>O-phospho-L-serine + H2O = L-serine + phosphate</text>
        <dbReference type="Rhea" id="RHEA:21208"/>
        <dbReference type="ChEBI" id="CHEBI:15377"/>
        <dbReference type="ChEBI" id="CHEBI:33384"/>
        <dbReference type="ChEBI" id="CHEBI:43474"/>
        <dbReference type="ChEBI" id="CHEBI:57524"/>
        <dbReference type="EC" id="3.1.3.3"/>
    </reaction>
</comment>
<proteinExistence type="inferred from homology"/>
<dbReference type="CDD" id="cd07500">
    <property type="entry name" value="HAD_PSP"/>
    <property type="match status" value="1"/>
</dbReference>
<accession>A0ABS3F586</accession>
<dbReference type="SFLD" id="SFLDG01136">
    <property type="entry name" value="C1.6:_Phosphoserine_Phosphatas"/>
    <property type="match status" value="1"/>
</dbReference>
<dbReference type="Proteomes" id="UP000664761">
    <property type="component" value="Unassembled WGS sequence"/>
</dbReference>
<protein>
    <recommendedName>
        <fullName evidence="5">Phosphoserine phosphatase</fullName>
        <ecNumber evidence="4">3.1.3.3</ecNumber>
    </recommendedName>
    <alternativeName>
        <fullName evidence="11">O-phosphoserine phosphohydrolase</fullName>
    </alternativeName>
</protein>
<evidence type="ECO:0000256" key="4">
    <source>
        <dbReference type="ARBA" id="ARBA00012640"/>
    </source>
</evidence>
<comment type="pathway">
    <text evidence="2">Amino-acid biosynthesis; L-serine biosynthesis; L-serine from 3-phospho-D-glycerate: step 3/3.</text>
</comment>
<dbReference type="SFLD" id="SFLDG01137">
    <property type="entry name" value="C1.6.1:_Phosphoserine_Phosphat"/>
    <property type="match status" value="1"/>
</dbReference>
<evidence type="ECO:0000313" key="14">
    <source>
        <dbReference type="EMBL" id="MBO0333512.1"/>
    </source>
</evidence>
<dbReference type="InterPro" id="IPR036412">
    <property type="entry name" value="HAD-like_sf"/>
</dbReference>
<dbReference type="PANTHER" id="PTHR43344:SF2">
    <property type="entry name" value="PHOSPHOSERINE PHOSPHATASE"/>
    <property type="match status" value="1"/>
</dbReference>
<evidence type="ECO:0000256" key="7">
    <source>
        <dbReference type="ARBA" id="ARBA00022723"/>
    </source>
</evidence>
<reference evidence="14 15" key="1">
    <citation type="submission" date="2021-03" db="EMBL/GenBank/DDBJ databases">
        <title>Sneathiella sp. CAU 1612 isolated from Kang Won-do.</title>
        <authorList>
            <person name="Kim W."/>
        </authorList>
    </citation>
    <scope>NUCLEOTIDE SEQUENCE [LARGE SCALE GENOMIC DNA]</scope>
    <source>
        <strain evidence="14 15">CAU 1612</strain>
    </source>
</reference>
<keyword evidence="8 14" id="KW-0378">Hydrolase</keyword>
<gene>
    <name evidence="14" type="primary">serB</name>
    <name evidence="14" type="ORF">J0X12_07805</name>
</gene>
<comment type="similarity">
    <text evidence="3">Belongs to the HAD-like hydrolase superfamily. SerB family.</text>
</comment>
<dbReference type="Gene3D" id="3.40.50.1000">
    <property type="entry name" value="HAD superfamily/HAD-like"/>
    <property type="match status" value="1"/>
</dbReference>
<evidence type="ECO:0000256" key="6">
    <source>
        <dbReference type="ARBA" id="ARBA00022605"/>
    </source>
</evidence>
<evidence type="ECO:0000256" key="10">
    <source>
        <dbReference type="ARBA" id="ARBA00023299"/>
    </source>
</evidence>
<dbReference type="RefSeq" id="WP_207043891.1">
    <property type="nucleotide sequence ID" value="NZ_JAFLNC010000002.1"/>
</dbReference>
<keyword evidence="9" id="KW-0460">Magnesium</keyword>
<evidence type="ECO:0000256" key="8">
    <source>
        <dbReference type="ARBA" id="ARBA00022801"/>
    </source>
</evidence>
<dbReference type="SFLD" id="SFLDF00029">
    <property type="entry name" value="phosphoserine_phosphatase"/>
    <property type="match status" value="1"/>
</dbReference>
<comment type="catalytic activity">
    <reaction evidence="13">
        <text>O-phospho-D-serine + H2O = D-serine + phosphate</text>
        <dbReference type="Rhea" id="RHEA:24873"/>
        <dbReference type="ChEBI" id="CHEBI:15377"/>
        <dbReference type="ChEBI" id="CHEBI:35247"/>
        <dbReference type="ChEBI" id="CHEBI:43474"/>
        <dbReference type="ChEBI" id="CHEBI:58680"/>
        <dbReference type="EC" id="3.1.3.3"/>
    </reaction>
</comment>
<dbReference type="EC" id="3.1.3.3" evidence="4"/>
<dbReference type="PANTHER" id="PTHR43344">
    <property type="entry name" value="PHOSPHOSERINE PHOSPHATASE"/>
    <property type="match status" value="1"/>
</dbReference>
<evidence type="ECO:0000256" key="3">
    <source>
        <dbReference type="ARBA" id="ARBA00009184"/>
    </source>
</evidence>
<evidence type="ECO:0000256" key="13">
    <source>
        <dbReference type="ARBA" id="ARBA00048523"/>
    </source>
</evidence>
<dbReference type="InterPro" id="IPR050582">
    <property type="entry name" value="HAD-like_SerB"/>
</dbReference>
<evidence type="ECO:0000256" key="9">
    <source>
        <dbReference type="ARBA" id="ARBA00022842"/>
    </source>
</evidence>
<dbReference type="GO" id="GO:0016787">
    <property type="term" value="F:hydrolase activity"/>
    <property type="evidence" value="ECO:0007669"/>
    <property type="project" value="UniProtKB-KW"/>
</dbReference>
<evidence type="ECO:0000256" key="1">
    <source>
        <dbReference type="ARBA" id="ARBA00001946"/>
    </source>
</evidence>
<evidence type="ECO:0000256" key="12">
    <source>
        <dbReference type="ARBA" id="ARBA00048138"/>
    </source>
</evidence>
<sequence>MTQKSVLTLVADHTAQPTIRNIADTARQTLIEAGADCAAPDWLDTDRAVDILFDGLDTEAAKPRLEAAGLLTEIDYCLQPSGFRRKKLFLADMDSTIITVECIDELADFAGFREEVSAITERAMNGELDFNEAFRARVAMLKGLREEILQQVFEERVTLTPGARTLVQTMRASGTYTALVSGGFTFFTSRVREIVGFHMDMSNELLFDDGALTGVAAEPILNSSAKLNTLESLRHEYSLRREETAAIGDGANDIPMIEAAGLGVAYHAKAKAAAAADATIRFGDLTTLLYYQGYRRSEFVQA</sequence>
<comment type="caution">
    <text evidence="14">The sequence shown here is derived from an EMBL/GenBank/DDBJ whole genome shotgun (WGS) entry which is preliminary data.</text>
</comment>
<dbReference type="Pfam" id="PF12710">
    <property type="entry name" value="HAD"/>
    <property type="match status" value="1"/>
</dbReference>
<evidence type="ECO:0000256" key="2">
    <source>
        <dbReference type="ARBA" id="ARBA00005135"/>
    </source>
</evidence>
<dbReference type="InterPro" id="IPR004469">
    <property type="entry name" value="PSP"/>
</dbReference>
<dbReference type="NCBIfam" id="TIGR01488">
    <property type="entry name" value="HAD-SF-IB"/>
    <property type="match status" value="1"/>
</dbReference>
<dbReference type="EMBL" id="JAFLNC010000002">
    <property type="protein sequence ID" value="MBO0333512.1"/>
    <property type="molecule type" value="Genomic_DNA"/>
</dbReference>
<keyword evidence="15" id="KW-1185">Reference proteome</keyword>
<comment type="cofactor">
    <cofactor evidence="1">
        <name>Mg(2+)</name>
        <dbReference type="ChEBI" id="CHEBI:18420"/>
    </cofactor>
</comment>
<dbReference type="SUPFAM" id="SSF56784">
    <property type="entry name" value="HAD-like"/>
    <property type="match status" value="1"/>
</dbReference>
<evidence type="ECO:0000313" key="15">
    <source>
        <dbReference type="Proteomes" id="UP000664761"/>
    </source>
</evidence>
<dbReference type="SFLD" id="SFLDS00003">
    <property type="entry name" value="Haloacid_Dehalogenase"/>
    <property type="match status" value="1"/>
</dbReference>
<keyword evidence="7" id="KW-0479">Metal-binding</keyword>
<keyword evidence="10" id="KW-0718">Serine biosynthesis</keyword>
<dbReference type="NCBIfam" id="TIGR00338">
    <property type="entry name" value="serB"/>
    <property type="match status" value="1"/>
</dbReference>